<dbReference type="InterPro" id="IPR043502">
    <property type="entry name" value="DNA/RNA_pol_sf"/>
</dbReference>
<feature type="domain" description="UmuC" evidence="6">
    <location>
        <begin position="6"/>
        <end position="234"/>
    </location>
</feature>
<reference evidence="7" key="1">
    <citation type="journal article" date="2021" name="PeerJ">
        <title>Extensive microbial diversity within the chicken gut microbiome revealed by metagenomics and culture.</title>
        <authorList>
            <person name="Gilroy R."/>
            <person name="Ravi A."/>
            <person name="Getino M."/>
            <person name="Pursley I."/>
            <person name="Horton D.L."/>
            <person name="Alikhan N.F."/>
            <person name="Baker D."/>
            <person name="Gharbi K."/>
            <person name="Hall N."/>
            <person name="Watson M."/>
            <person name="Adriaenssens E.M."/>
            <person name="Foster-Nyarko E."/>
            <person name="Jarju S."/>
            <person name="Secka A."/>
            <person name="Antonio M."/>
            <person name="Oren A."/>
            <person name="Chaudhuri R.R."/>
            <person name="La Ragione R."/>
            <person name="Hildebrand F."/>
            <person name="Pallen M.J."/>
        </authorList>
    </citation>
    <scope>NUCLEOTIDE SEQUENCE</scope>
    <source>
        <strain evidence="7">ChiGjej4B4-18154</strain>
    </source>
</reference>
<protein>
    <submittedName>
        <fullName evidence="7">DNA methylase</fullName>
    </submittedName>
</protein>
<dbReference type="PANTHER" id="PTHR11076:SF35">
    <property type="entry name" value="DNA REPAIR PROTEIN HOMOLOG YOBH"/>
    <property type="match status" value="1"/>
</dbReference>
<dbReference type="GO" id="GO:0005829">
    <property type="term" value="C:cytosol"/>
    <property type="evidence" value="ECO:0007669"/>
    <property type="project" value="TreeGrafter"/>
</dbReference>
<dbReference type="AlphaFoldDB" id="A0A9D2IZH4"/>
<dbReference type="PROSITE" id="PS50173">
    <property type="entry name" value="UMUC"/>
    <property type="match status" value="1"/>
</dbReference>
<evidence type="ECO:0000313" key="8">
    <source>
        <dbReference type="Proteomes" id="UP000824035"/>
    </source>
</evidence>
<dbReference type="GO" id="GO:0009432">
    <property type="term" value="P:SOS response"/>
    <property type="evidence" value="ECO:0007669"/>
    <property type="project" value="TreeGrafter"/>
</dbReference>
<dbReference type="InterPro" id="IPR043128">
    <property type="entry name" value="Rev_trsase/Diguanyl_cyclase"/>
</dbReference>
<dbReference type="GO" id="GO:0006281">
    <property type="term" value="P:DNA repair"/>
    <property type="evidence" value="ECO:0007669"/>
    <property type="project" value="InterPro"/>
</dbReference>
<dbReference type="InterPro" id="IPR017961">
    <property type="entry name" value="DNA_pol_Y-fam_little_finger"/>
</dbReference>
<dbReference type="GO" id="GO:0003887">
    <property type="term" value="F:DNA-directed DNA polymerase activity"/>
    <property type="evidence" value="ECO:0007669"/>
    <property type="project" value="UniProtKB-KW"/>
</dbReference>
<dbReference type="InterPro" id="IPR001126">
    <property type="entry name" value="UmuC"/>
</dbReference>
<comment type="caution">
    <text evidence="7">The sequence shown here is derived from an EMBL/GenBank/DDBJ whole genome shotgun (WGS) entry which is preliminary data.</text>
</comment>
<dbReference type="InterPro" id="IPR050116">
    <property type="entry name" value="DNA_polymerase-Y"/>
</dbReference>
<name>A0A9D2IZH4_9FIRM</name>
<gene>
    <name evidence="7" type="ORF">H9813_09280</name>
</gene>
<evidence type="ECO:0000256" key="1">
    <source>
        <dbReference type="ARBA" id="ARBA00010945"/>
    </source>
</evidence>
<keyword evidence="3" id="KW-0548">Nucleotidyltransferase</keyword>
<dbReference type="Proteomes" id="UP000824035">
    <property type="component" value="Unassembled WGS sequence"/>
</dbReference>
<dbReference type="PANTHER" id="PTHR11076">
    <property type="entry name" value="DNA REPAIR POLYMERASE UMUC / TRANSFERASE FAMILY MEMBER"/>
    <property type="match status" value="1"/>
</dbReference>
<accession>A0A9D2IZH4</accession>
<keyword evidence="2" id="KW-0515">Mutator protein</keyword>
<keyword evidence="5" id="KW-0239">DNA-directed DNA polymerase</keyword>
<dbReference type="Pfam" id="PF11799">
    <property type="entry name" value="IMS_C"/>
    <property type="match status" value="1"/>
</dbReference>
<evidence type="ECO:0000256" key="5">
    <source>
        <dbReference type="ARBA" id="ARBA00022932"/>
    </source>
</evidence>
<dbReference type="GO" id="GO:0003684">
    <property type="term" value="F:damaged DNA binding"/>
    <property type="evidence" value="ECO:0007669"/>
    <property type="project" value="InterPro"/>
</dbReference>
<dbReference type="EMBL" id="DXBV01000093">
    <property type="protein sequence ID" value="HIZ31400.1"/>
    <property type="molecule type" value="Genomic_DNA"/>
</dbReference>
<keyword evidence="4" id="KW-0227">DNA damage</keyword>
<dbReference type="GO" id="GO:0042276">
    <property type="term" value="P:error-prone translesion synthesis"/>
    <property type="evidence" value="ECO:0007669"/>
    <property type="project" value="TreeGrafter"/>
</dbReference>
<dbReference type="Pfam" id="PF00817">
    <property type="entry name" value="IMS"/>
    <property type="match status" value="1"/>
</dbReference>
<keyword evidence="5" id="KW-0808">Transferase</keyword>
<comment type="similarity">
    <text evidence="1">Belongs to the DNA polymerase type-Y family.</text>
</comment>
<evidence type="ECO:0000256" key="4">
    <source>
        <dbReference type="ARBA" id="ARBA00022763"/>
    </source>
</evidence>
<evidence type="ECO:0000259" key="6">
    <source>
        <dbReference type="PROSITE" id="PS50173"/>
    </source>
</evidence>
<keyword evidence="7" id="KW-0489">Methyltransferase</keyword>
<organism evidence="7 8">
    <name type="scientific">Candidatus Allofournierella merdipullorum</name>
    <dbReference type="NCBI Taxonomy" id="2838595"/>
    <lineage>
        <taxon>Bacteria</taxon>
        <taxon>Bacillati</taxon>
        <taxon>Bacillota</taxon>
        <taxon>Clostridia</taxon>
        <taxon>Eubacteriales</taxon>
        <taxon>Oscillospiraceae</taxon>
        <taxon>Allofournierella</taxon>
    </lineage>
</organism>
<reference evidence="7" key="2">
    <citation type="submission" date="2021-04" db="EMBL/GenBank/DDBJ databases">
        <authorList>
            <person name="Gilroy R."/>
        </authorList>
    </citation>
    <scope>NUCLEOTIDE SEQUENCE</scope>
    <source>
        <strain evidence="7">ChiGjej4B4-18154</strain>
    </source>
</reference>
<evidence type="ECO:0000256" key="2">
    <source>
        <dbReference type="ARBA" id="ARBA00022457"/>
    </source>
</evidence>
<dbReference type="GO" id="GO:0032259">
    <property type="term" value="P:methylation"/>
    <property type="evidence" value="ECO:0007669"/>
    <property type="project" value="UniProtKB-KW"/>
</dbReference>
<sequence>MGERTYLAIDLKSFYASVECVERGLDPMTTHLVVADEARTDKTICLAVSPALKAYGVPGRARLFEARQAVEKANRRRCARAPGGVFTGKSWDETALAADPALEMDILVAPPRMAHYIEVSAKVYQVYLRFAAPADIHVYSIDEVFIDATHYLKSAGVSAEAFAREAVRQVLEATGITATAGIGPNLYLAKVAMDIEAKHCPPDENGVRVARLDERSYRQKYWDHRPLTDFWRVGRGIARKLEENGVATLGDLARLSLSDAGQEKLFRLFGVNAELLIDHAWGFESCTMADIKAYTPADHSVGSGQVLQEPYPFEKAALAVREMADALALDLVAQGLVTDRLTLAVGFDIENLARPGYRGPVVTDHYGRKVPKPVHATAKLETPTASARELVAAAQALMEKIADPALLVRRLTLTAGRVLTEEEAEAAPVCRQLDLFHDWGAEAARQREAAARRAREKKMQTAMLGIKKKYGKNAILKGMDLEDGATGRLRNGQIGGHKA</sequence>
<evidence type="ECO:0000256" key="3">
    <source>
        <dbReference type="ARBA" id="ARBA00022695"/>
    </source>
</evidence>
<evidence type="ECO:0000313" key="7">
    <source>
        <dbReference type="EMBL" id="HIZ31400.1"/>
    </source>
</evidence>
<dbReference type="Gene3D" id="3.30.70.270">
    <property type="match status" value="1"/>
</dbReference>
<proteinExistence type="inferred from homology"/>
<dbReference type="SUPFAM" id="SSF56672">
    <property type="entry name" value="DNA/RNA polymerases"/>
    <property type="match status" value="1"/>
</dbReference>
<dbReference type="GO" id="GO:0008168">
    <property type="term" value="F:methyltransferase activity"/>
    <property type="evidence" value="ECO:0007669"/>
    <property type="project" value="UniProtKB-KW"/>
</dbReference>
<dbReference type="Gene3D" id="1.10.150.20">
    <property type="entry name" value="5' to 3' exonuclease, C-terminal subdomain"/>
    <property type="match status" value="1"/>
</dbReference>